<protein>
    <submittedName>
        <fullName evidence="1">25262_t:CDS:1</fullName>
    </submittedName>
</protein>
<name>A0ACA9RQA1_9GLOM</name>
<keyword evidence="2" id="KW-1185">Reference proteome</keyword>
<reference evidence="1" key="1">
    <citation type="submission" date="2021-06" db="EMBL/GenBank/DDBJ databases">
        <authorList>
            <person name="Kallberg Y."/>
            <person name="Tangrot J."/>
            <person name="Rosling A."/>
        </authorList>
    </citation>
    <scope>NUCLEOTIDE SEQUENCE</scope>
    <source>
        <strain evidence="1">MA461A</strain>
    </source>
</reference>
<feature type="non-terminal residue" evidence="1">
    <location>
        <position position="1"/>
    </location>
</feature>
<organism evidence="1 2">
    <name type="scientific">Racocetra persica</name>
    <dbReference type="NCBI Taxonomy" id="160502"/>
    <lineage>
        <taxon>Eukaryota</taxon>
        <taxon>Fungi</taxon>
        <taxon>Fungi incertae sedis</taxon>
        <taxon>Mucoromycota</taxon>
        <taxon>Glomeromycotina</taxon>
        <taxon>Glomeromycetes</taxon>
        <taxon>Diversisporales</taxon>
        <taxon>Gigasporaceae</taxon>
        <taxon>Racocetra</taxon>
    </lineage>
</organism>
<gene>
    <name evidence="1" type="ORF">RPERSI_LOCUS21465</name>
</gene>
<evidence type="ECO:0000313" key="1">
    <source>
        <dbReference type="EMBL" id="CAG8803170.1"/>
    </source>
</evidence>
<sequence length="123" mass="14563">QRYENTVNRKLIRQAKIKKIKLLEIPMQKKELQKLAQKVQLEIKEEELQNYLDVFKHLEKLLTDFQKVKVGKKTKPLKRINVGYLTLRDLGRLKKGFSQSRISQQDQKKNSLITDNGSVLFKK</sequence>
<accession>A0ACA9RQA1</accession>
<dbReference type="Proteomes" id="UP000789920">
    <property type="component" value="Unassembled WGS sequence"/>
</dbReference>
<dbReference type="EMBL" id="CAJVQC010062907">
    <property type="protein sequence ID" value="CAG8803170.1"/>
    <property type="molecule type" value="Genomic_DNA"/>
</dbReference>
<evidence type="ECO:0000313" key="2">
    <source>
        <dbReference type="Proteomes" id="UP000789920"/>
    </source>
</evidence>
<proteinExistence type="predicted"/>
<comment type="caution">
    <text evidence="1">The sequence shown here is derived from an EMBL/GenBank/DDBJ whole genome shotgun (WGS) entry which is preliminary data.</text>
</comment>